<evidence type="ECO:0000313" key="2">
    <source>
        <dbReference type="Proteomes" id="UP000239899"/>
    </source>
</evidence>
<name>A0A2P6TE66_CHLSO</name>
<dbReference type="SFLD" id="SFLDS00003">
    <property type="entry name" value="Haloacid_Dehalogenase"/>
    <property type="match status" value="1"/>
</dbReference>
<dbReference type="CDD" id="cd07505">
    <property type="entry name" value="HAD_BPGM-like"/>
    <property type="match status" value="1"/>
</dbReference>
<evidence type="ECO:0000313" key="1">
    <source>
        <dbReference type="EMBL" id="PRW20933.1"/>
    </source>
</evidence>
<dbReference type="PANTHER" id="PTHR43481">
    <property type="entry name" value="FRUCTOSE-1-PHOSPHATE PHOSPHATASE"/>
    <property type="match status" value="1"/>
</dbReference>
<dbReference type="SUPFAM" id="SSF56784">
    <property type="entry name" value="HAD-like"/>
    <property type="match status" value="1"/>
</dbReference>
<dbReference type="PANTHER" id="PTHR43481:SF4">
    <property type="entry name" value="GLYCEROL-1-PHOSPHATE PHOSPHOHYDROLASE 1-RELATED"/>
    <property type="match status" value="1"/>
</dbReference>
<dbReference type="GO" id="GO:0050308">
    <property type="term" value="F:sugar-phosphatase activity"/>
    <property type="evidence" value="ECO:0007669"/>
    <property type="project" value="TreeGrafter"/>
</dbReference>
<dbReference type="InterPro" id="IPR006439">
    <property type="entry name" value="HAD-SF_hydro_IA"/>
</dbReference>
<dbReference type="InterPro" id="IPR036412">
    <property type="entry name" value="HAD-like_sf"/>
</dbReference>
<dbReference type="InterPro" id="IPR023214">
    <property type="entry name" value="HAD_sf"/>
</dbReference>
<dbReference type="InterPro" id="IPR051806">
    <property type="entry name" value="HAD-like_SPP"/>
</dbReference>
<dbReference type="AlphaFoldDB" id="A0A2P6TE66"/>
<dbReference type="PRINTS" id="PR00413">
    <property type="entry name" value="HADHALOGNASE"/>
</dbReference>
<protein>
    <submittedName>
        <fullName evidence="1">Fructose-1-phosphate phosphatase</fullName>
    </submittedName>
</protein>
<sequence>MTVGSCTPVPEEYLPVEAKGLVFDLDGTVLDTMRHHWAAWRQLSEEFNFSLSVDQLLGLAGKPSSEIMELLCAEQGLTHIDIPAAVARKTELYVELAGDTTVIPCVMAIAHAAKSKGMPIAIATGGNRAQVEKSLRAVDMLEGFFDAIVTCNEVTYGKPHPETFLRAAELIGIEPKDCVGYEDAPLGMQAIKAAGFLKAVDVTVMPGYPKLVA</sequence>
<dbReference type="Gene3D" id="1.10.150.240">
    <property type="entry name" value="Putative phosphatase, domain 2"/>
    <property type="match status" value="1"/>
</dbReference>
<dbReference type="Pfam" id="PF00702">
    <property type="entry name" value="Hydrolase"/>
    <property type="match status" value="1"/>
</dbReference>
<dbReference type="InterPro" id="IPR023198">
    <property type="entry name" value="PGP-like_dom2"/>
</dbReference>
<organism evidence="1 2">
    <name type="scientific">Chlorella sorokiniana</name>
    <name type="common">Freshwater green alga</name>
    <dbReference type="NCBI Taxonomy" id="3076"/>
    <lineage>
        <taxon>Eukaryota</taxon>
        <taxon>Viridiplantae</taxon>
        <taxon>Chlorophyta</taxon>
        <taxon>core chlorophytes</taxon>
        <taxon>Trebouxiophyceae</taxon>
        <taxon>Chlorellales</taxon>
        <taxon>Chlorellaceae</taxon>
        <taxon>Chlorella clade</taxon>
        <taxon>Chlorella</taxon>
    </lineage>
</organism>
<comment type="caution">
    <text evidence="1">The sequence shown here is derived from an EMBL/GenBank/DDBJ whole genome shotgun (WGS) entry which is preliminary data.</text>
</comment>
<dbReference type="Proteomes" id="UP000239899">
    <property type="component" value="Unassembled WGS sequence"/>
</dbReference>
<dbReference type="STRING" id="3076.A0A2P6TE66"/>
<keyword evidence="2" id="KW-1185">Reference proteome</keyword>
<proteinExistence type="predicted"/>
<dbReference type="SFLD" id="SFLDG01129">
    <property type="entry name" value="C1.5:_HAD__Beta-PGM__Phosphata"/>
    <property type="match status" value="1"/>
</dbReference>
<dbReference type="NCBIfam" id="TIGR01509">
    <property type="entry name" value="HAD-SF-IA-v3"/>
    <property type="match status" value="1"/>
</dbReference>
<gene>
    <name evidence="1" type="ORF">C2E21_8709</name>
</gene>
<dbReference type="Gene3D" id="3.40.50.1000">
    <property type="entry name" value="HAD superfamily/HAD-like"/>
    <property type="match status" value="1"/>
</dbReference>
<dbReference type="OrthoDB" id="40579at2759"/>
<accession>A0A2P6TE66</accession>
<reference evidence="1 2" key="1">
    <citation type="journal article" date="2018" name="Plant J.">
        <title>Genome sequences of Chlorella sorokiniana UTEX 1602 and Micractinium conductrix SAG 241.80: implications to maltose excretion by a green alga.</title>
        <authorList>
            <person name="Arriola M.B."/>
            <person name="Velmurugan N."/>
            <person name="Zhang Y."/>
            <person name="Plunkett M.H."/>
            <person name="Hondzo H."/>
            <person name="Barney B.M."/>
        </authorList>
    </citation>
    <scope>NUCLEOTIDE SEQUENCE [LARGE SCALE GENOMIC DNA]</scope>
    <source>
        <strain evidence="2">UTEX 1602</strain>
    </source>
</reference>
<dbReference type="EMBL" id="LHPG02000021">
    <property type="protein sequence ID" value="PRW20933.1"/>
    <property type="molecule type" value="Genomic_DNA"/>
</dbReference>